<dbReference type="InterPro" id="IPR019253">
    <property type="entry name" value="DUF2244_TM"/>
</dbReference>
<sequence length="157" mass="17260">MRIVAGMALDLTLRPNRSFDRRHARWLILAVGALFLLGGLRLLAIGAWPVVPFMVIDVALLAWAFKASYRSGRAFQTVHLDEAALTVRDVSASGTARSTALEPYFARARLEELPADQNRLWVASRGRSVEVGQCLSPPERVAVHGVIDTELARLRGS</sequence>
<reference evidence="2 3" key="1">
    <citation type="submission" date="2019-07" db="EMBL/GenBank/DDBJ databases">
        <title>Novel species isolated from glacier.</title>
        <authorList>
            <person name="Liu Q."/>
            <person name="Xin Y.-H."/>
        </authorList>
    </citation>
    <scope>NUCLEOTIDE SEQUENCE [LARGE SCALE GENOMIC DNA]</scope>
    <source>
        <strain evidence="2 3">LB1R16</strain>
    </source>
</reference>
<keyword evidence="1" id="KW-0812">Transmembrane</keyword>
<name>A0A552U858_9SPHN</name>
<protein>
    <submittedName>
        <fullName evidence="2">DUF2244 domain-containing protein</fullName>
    </submittedName>
</protein>
<dbReference type="Proteomes" id="UP000317894">
    <property type="component" value="Unassembled WGS sequence"/>
</dbReference>
<dbReference type="OrthoDB" id="9808190at2"/>
<keyword evidence="3" id="KW-1185">Reference proteome</keyword>
<comment type="caution">
    <text evidence="2">The sequence shown here is derived from an EMBL/GenBank/DDBJ whole genome shotgun (WGS) entry which is preliminary data.</text>
</comment>
<dbReference type="AlphaFoldDB" id="A0A552U858"/>
<keyword evidence="1" id="KW-1133">Transmembrane helix</keyword>
<dbReference type="RefSeq" id="WP_144237609.1">
    <property type="nucleotide sequence ID" value="NZ_VJWA01000002.1"/>
</dbReference>
<feature type="transmembrane region" description="Helical" evidence="1">
    <location>
        <begin position="24"/>
        <end position="44"/>
    </location>
</feature>
<evidence type="ECO:0000256" key="1">
    <source>
        <dbReference type="SAM" id="Phobius"/>
    </source>
</evidence>
<dbReference type="EMBL" id="VJWA01000002">
    <property type="protein sequence ID" value="TRW14404.1"/>
    <property type="molecule type" value="Genomic_DNA"/>
</dbReference>
<evidence type="ECO:0000313" key="3">
    <source>
        <dbReference type="Proteomes" id="UP000317894"/>
    </source>
</evidence>
<keyword evidence="1" id="KW-0472">Membrane</keyword>
<dbReference type="Pfam" id="PF10003">
    <property type="entry name" value="DUF2244"/>
    <property type="match status" value="1"/>
</dbReference>
<proteinExistence type="predicted"/>
<evidence type="ECO:0000313" key="2">
    <source>
        <dbReference type="EMBL" id="TRW14404.1"/>
    </source>
</evidence>
<accession>A0A552U858</accession>
<organism evidence="2 3">
    <name type="scientific">Glacieibacterium frigidum</name>
    <dbReference type="NCBI Taxonomy" id="2593303"/>
    <lineage>
        <taxon>Bacteria</taxon>
        <taxon>Pseudomonadati</taxon>
        <taxon>Pseudomonadota</taxon>
        <taxon>Alphaproteobacteria</taxon>
        <taxon>Sphingomonadales</taxon>
        <taxon>Sphingosinicellaceae</taxon>
        <taxon>Glacieibacterium</taxon>
    </lineage>
</organism>
<gene>
    <name evidence="2" type="ORF">FMM06_11885</name>
</gene>